<accession>A0A4P8XKF3</accession>
<dbReference type="Proteomes" id="UP000300879">
    <property type="component" value="Chromosome"/>
</dbReference>
<feature type="domain" description="DUF4178" evidence="1">
    <location>
        <begin position="28"/>
        <end position="158"/>
    </location>
</feature>
<reference evidence="2 3" key="1">
    <citation type="submission" date="2019-05" db="EMBL/GenBank/DDBJ databases">
        <authorList>
            <person name="Chen C."/>
        </authorList>
    </citation>
    <scope>NUCLEOTIDE SEQUENCE [LARGE SCALE GENOMIC DNA]</scope>
    <source>
        <strain evidence="2 3">HB172198</strain>
    </source>
</reference>
<dbReference type="InterPro" id="IPR025235">
    <property type="entry name" value="DUF4178"/>
</dbReference>
<sequence>MSVWKRIRNLMTKPEPPKREKSMLELSPGDICEVSLVTYEVTGRVHNRGRNAVMLTLQDGNTTMYLQIEERETLQYRLYEPIDGRLDNPHEVPTTIELDDRMYHLEEEYGGMVTLAGRTPFTQNGEQHVWQHQSDDYRLVRVEWQNGRFMLYEGEKVIPGDVKVIRAT</sequence>
<name>A0A4P8XKF3_9BACL</name>
<dbReference type="OrthoDB" id="2381171at2"/>
<dbReference type="EMBL" id="CP040396">
    <property type="protein sequence ID" value="QCT02813.1"/>
    <property type="molecule type" value="Genomic_DNA"/>
</dbReference>
<evidence type="ECO:0000259" key="1">
    <source>
        <dbReference type="Pfam" id="PF13785"/>
    </source>
</evidence>
<dbReference type="KEGG" id="palo:E6C60_2098"/>
<evidence type="ECO:0000313" key="2">
    <source>
        <dbReference type="EMBL" id="QCT02813.1"/>
    </source>
</evidence>
<organism evidence="2 3">
    <name type="scientific">Paenibacillus algicola</name>
    <dbReference type="NCBI Taxonomy" id="2565926"/>
    <lineage>
        <taxon>Bacteria</taxon>
        <taxon>Bacillati</taxon>
        <taxon>Bacillota</taxon>
        <taxon>Bacilli</taxon>
        <taxon>Bacillales</taxon>
        <taxon>Paenibacillaceae</taxon>
        <taxon>Paenibacillus</taxon>
    </lineage>
</organism>
<gene>
    <name evidence="2" type="ORF">E6C60_2098</name>
</gene>
<evidence type="ECO:0000313" key="3">
    <source>
        <dbReference type="Proteomes" id="UP000300879"/>
    </source>
</evidence>
<dbReference type="RefSeq" id="WP_138225784.1">
    <property type="nucleotide sequence ID" value="NZ_CP040396.1"/>
</dbReference>
<dbReference type="AlphaFoldDB" id="A0A4P8XKF3"/>
<keyword evidence="3" id="KW-1185">Reference proteome</keyword>
<dbReference type="Pfam" id="PF13785">
    <property type="entry name" value="DUF4178"/>
    <property type="match status" value="1"/>
</dbReference>
<proteinExistence type="predicted"/>
<protein>
    <recommendedName>
        <fullName evidence="1">DUF4178 domain-containing protein</fullName>
    </recommendedName>
</protein>